<evidence type="ECO:0000313" key="7">
    <source>
        <dbReference type="EMBL" id="NEC60218.1"/>
    </source>
</evidence>
<feature type="compositionally biased region" description="Basic and acidic residues" evidence="5">
    <location>
        <begin position="1"/>
        <end position="12"/>
    </location>
</feature>
<dbReference type="SUPFAM" id="SSF46689">
    <property type="entry name" value="Homeodomain-like"/>
    <property type="match status" value="1"/>
</dbReference>
<keyword evidence="1" id="KW-0805">Transcription regulation</keyword>
<dbReference type="InterPro" id="IPR049445">
    <property type="entry name" value="TetR_SbtR-like_C"/>
</dbReference>
<sequence length="211" mass="22378">MIRLASMRDNEGRTLTANNGEPHASKRADALRNARTVLEAAAAVFVESGVDAPIRQIASRAGVGIATIYRHYPTRQDLIVAVYRHQVEACAAAAPELLASSSSAFAALRSWVGLFVEFLTTKHGLASAMSSDEGEFGTLHAYFLDRLVPACSQILDAGIAAGEFRPGVPAALLLRAVGNLCVTSQFDQANETQNMVDVFLDGMTVVASPSS</sequence>
<keyword evidence="2 4" id="KW-0238">DNA-binding</keyword>
<dbReference type="PROSITE" id="PS50977">
    <property type="entry name" value="HTH_TETR_2"/>
    <property type="match status" value="1"/>
</dbReference>
<dbReference type="InterPro" id="IPR001647">
    <property type="entry name" value="HTH_TetR"/>
</dbReference>
<evidence type="ECO:0000313" key="8">
    <source>
        <dbReference type="Proteomes" id="UP000470404"/>
    </source>
</evidence>
<feature type="domain" description="HTH tetR-type" evidence="6">
    <location>
        <begin position="31"/>
        <end position="90"/>
    </location>
</feature>
<feature type="DNA-binding region" description="H-T-H motif" evidence="4">
    <location>
        <begin position="53"/>
        <end position="72"/>
    </location>
</feature>
<dbReference type="SUPFAM" id="SSF48498">
    <property type="entry name" value="Tetracyclin repressor-like, C-terminal domain"/>
    <property type="match status" value="1"/>
</dbReference>
<comment type="caution">
    <text evidence="7">The sequence shown here is derived from an EMBL/GenBank/DDBJ whole genome shotgun (WGS) entry which is preliminary data.</text>
</comment>
<evidence type="ECO:0000256" key="1">
    <source>
        <dbReference type="ARBA" id="ARBA00023015"/>
    </source>
</evidence>
<evidence type="ECO:0000256" key="3">
    <source>
        <dbReference type="ARBA" id="ARBA00023163"/>
    </source>
</evidence>
<dbReference type="PRINTS" id="PR00455">
    <property type="entry name" value="HTHTETR"/>
</dbReference>
<reference evidence="7 8" key="1">
    <citation type="submission" date="2020-01" db="EMBL/GenBank/DDBJ databases">
        <title>Insect and environment-associated Actinomycetes.</title>
        <authorList>
            <person name="Currrie C."/>
            <person name="Chevrette M."/>
            <person name="Carlson C."/>
            <person name="Stubbendieck R."/>
            <person name="Wendt-Pienkowski E."/>
        </authorList>
    </citation>
    <scope>NUCLEOTIDE SEQUENCE [LARGE SCALE GENOMIC DNA]</scope>
    <source>
        <strain evidence="7 8">SID8386</strain>
    </source>
</reference>
<dbReference type="InterPro" id="IPR009057">
    <property type="entry name" value="Homeodomain-like_sf"/>
</dbReference>
<evidence type="ECO:0000256" key="5">
    <source>
        <dbReference type="SAM" id="MobiDB-lite"/>
    </source>
</evidence>
<dbReference type="Pfam" id="PF00440">
    <property type="entry name" value="TetR_N"/>
    <property type="match status" value="1"/>
</dbReference>
<dbReference type="Gene3D" id="1.10.357.10">
    <property type="entry name" value="Tetracycline Repressor, domain 2"/>
    <property type="match status" value="1"/>
</dbReference>
<evidence type="ECO:0000259" key="6">
    <source>
        <dbReference type="PROSITE" id="PS50977"/>
    </source>
</evidence>
<evidence type="ECO:0000256" key="2">
    <source>
        <dbReference type="ARBA" id="ARBA00023125"/>
    </source>
</evidence>
<dbReference type="Pfam" id="PF21597">
    <property type="entry name" value="TetR_C_43"/>
    <property type="match status" value="1"/>
</dbReference>
<proteinExistence type="predicted"/>
<dbReference type="PANTHER" id="PTHR30055:SF234">
    <property type="entry name" value="HTH-TYPE TRANSCRIPTIONAL REGULATOR BETI"/>
    <property type="match status" value="1"/>
</dbReference>
<dbReference type="Proteomes" id="UP000470404">
    <property type="component" value="Unassembled WGS sequence"/>
</dbReference>
<keyword evidence="3" id="KW-0804">Transcription</keyword>
<accession>A0ABX0BZ69</accession>
<evidence type="ECO:0000256" key="4">
    <source>
        <dbReference type="PROSITE-ProRule" id="PRU00335"/>
    </source>
</evidence>
<protein>
    <submittedName>
        <fullName evidence="7">TetR/AcrR family transcriptional regulator</fullName>
    </submittedName>
</protein>
<dbReference type="PANTHER" id="PTHR30055">
    <property type="entry name" value="HTH-TYPE TRANSCRIPTIONAL REGULATOR RUTR"/>
    <property type="match status" value="1"/>
</dbReference>
<dbReference type="InterPro" id="IPR036271">
    <property type="entry name" value="Tet_transcr_reg_TetR-rel_C_sf"/>
</dbReference>
<dbReference type="InterPro" id="IPR050109">
    <property type="entry name" value="HTH-type_TetR-like_transc_reg"/>
</dbReference>
<feature type="region of interest" description="Disordered" evidence="5">
    <location>
        <begin position="1"/>
        <end position="26"/>
    </location>
</feature>
<organism evidence="7 8">
    <name type="scientific">Amycolatopsis rubida</name>
    <dbReference type="NCBI Taxonomy" id="112413"/>
    <lineage>
        <taxon>Bacteria</taxon>
        <taxon>Bacillati</taxon>
        <taxon>Actinomycetota</taxon>
        <taxon>Actinomycetes</taxon>
        <taxon>Pseudonocardiales</taxon>
        <taxon>Pseudonocardiaceae</taxon>
        <taxon>Amycolatopsis</taxon>
    </lineage>
</organism>
<gene>
    <name evidence="7" type="ORF">G3I59_32690</name>
</gene>
<dbReference type="EMBL" id="JAAGNC010000170">
    <property type="protein sequence ID" value="NEC60218.1"/>
    <property type="molecule type" value="Genomic_DNA"/>
</dbReference>
<keyword evidence="8" id="KW-1185">Reference proteome</keyword>
<name>A0ABX0BZ69_9PSEU</name>